<feature type="transmembrane region" description="Helical" evidence="6">
    <location>
        <begin position="469"/>
        <end position="492"/>
    </location>
</feature>
<dbReference type="CDD" id="cd00063">
    <property type="entry name" value="FN3"/>
    <property type="match status" value="1"/>
</dbReference>
<feature type="domain" description="Ig-like" evidence="7">
    <location>
        <begin position="91"/>
        <end position="153"/>
    </location>
</feature>
<dbReference type="PANTHER" id="PTHR11640">
    <property type="entry name" value="NEPHRIN"/>
    <property type="match status" value="1"/>
</dbReference>
<dbReference type="PROSITE" id="PS50853">
    <property type="entry name" value="FN3"/>
    <property type="match status" value="1"/>
</dbReference>
<protein>
    <submittedName>
        <fullName evidence="9">Uncharacterized protein</fullName>
    </submittedName>
</protein>
<dbReference type="InterPro" id="IPR013783">
    <property type="entry name" value="Ig-like_fold"/>
</dbReference>
<evidence type="ECO:0000259" key="8">
    <source>
        <dbReference type="PROSITE" id="PS50853"/>
    </source>
</evidence>
<sequence length="592" mass="66865">MISGLDNFGRKHGEEGQRITLTCTVKSGQPEETMLWVFNGTVVKVGGPRILRFDWIATRSDNLLNYTCMANNSATSEPLKKTVQLDIAYTPFLSVNGSKEIKSFEGQPLYITCDQISNPPSSEPNWWTVDDSGIYICEASNTMGTGSTNISINVLYPPSVRIDYNNYTENENRKELLCVANGNPDTYTFSRWEHKSEYGEYIRFIDGYTNGSLVLPTTQTKSYQDSGFYVCTVSNGVPDTHGQVNQSTDAFLSVRGKPVFVESNKKIFYGIVDEPTYIRFEVYSVPKVTEIQLKDINGVLLNRKTETAITNEPAMLRLRFHNTLVKSNGYQLKIHFSTFSEKDVGKYTMGIENRYGKATINFTIQAASPPSIPINFSVTPLVNDVFVNWLKNFDGGLEQTFFIEYQVEGNINWISVKSLNSSASAELSWQISGLLSTQTYFFRMFARNALGESNKTAIRIIQMKGKEKGMFTIFAVISSTGVVFIILLPAVICICIRNRCSGEVSGNRPRTITTDGPSIYDEIPSDHIPENFVPTYTNEPNDESGPRIRVERQLETNSDVYISESEVYQVNDDYLEPWVKNIISIRFMWIWD</sequence>
<evidence type="ECO:0000259" key="7">
    <source>
        <dbReference type="PROSITE" id="PS50835"/>
    </source>
</evidence>
<evidence type="ECO:0000313" key="9">
    <source>
        <dbReference type="EMBL" id="CAG2198974.1"/>
    </source>
</evidence>
<evidence type="ECO:0000256" key="3">
    <source>
        <dbReference type="ARBA" id="ARBA00023157"/>
    </source>
</evidence>
<dbReference type="InterPro" id="IPR003961">
    <property type="entry name" value="FN3_dom"/>
</dbReference>
<gene>
    <name evidence="9" type="ORF">MEDL_13729</name>
</gene>
<dbReference type="InterPro" id="IPR003599">
    <property type="entry name" value="Ig_sub"/>
</dbReference>
<proteinExistence type="predicted"/>
<evidence type="ECO:0000256" key="6">
    <source>
        <dbReference type="SAM" id="Phobius"/>
    </source>
</evidence>
<dbReference type="SUPFAM" id="SSF48726">
    <property type="entry name" value="Immunoglobulin"/>
    <property type="match status" value="3"/>
</dbReference>
<dbReference type="InterPro" id="IPR007110">
    <property type="entry name" value="Ig-like_dom"/>
</dbReference>
<dbReference type="EMBL" id="CAJPWZ010000706">
    <property type="protein sequence ID" value="CAG2198974.1"/>
    <property type="molecule type" value="Genomic_DNA"/>
</dbReference>
<accession>A0A8S3QQN8</accession>
<dbReference type="GO" id="GO:0050839">
    <property type="term" value="F:cell adhesion molecule binding"/>
    <property type="evidence" value="ECO:0007669"/>
    <property type="project" value="TreeGrafter"/>
</dbReference>
<dbReference type="AlphaFoldDB" id="A0A8S3QQN8"/>
<dbReference type="Proteomes" id="UP000683360">
    <property type="component" value="Unassembled WGS sequence"/>
</dbReference>
<keyword evidence="4" id="KW-0325">Glycoprotein</keyword>
<keyword evidence="6" id="KW-1133">Transmembrane helix</keyword>
<keyword evidence="5" id="KW-0393">Immunoglobulin domain</keyword>
<dbReference type="GO" id="GO:0005886">
    <property type="term" value="C:plasma membrane"/>
    <property type="evidence" value="ECO:0007669"/>
    <property type="project" value="TreeGrafter"/>
</dbReference>
<reference evidence="9" key="1">
    <citation type="submission" date="2021-03" db="EMBL/GenBank/DDBJ databases">
        <authorList>
            <person name="Bekaert M."/>
        </authorList>
    </citation>
    <scope>NUCLEOTIDE SEQUENCE</scope>
</reference>
<dbReference type="PANTHER" id="PTHR11640:SF155">
    <property type="entry name" value="IG-LIKE DOMAIN-CONTAINING PROTEIN"/>
    <property type="match status" value="1"/>
</dbReference>
<feature type="domain" description="Ig-like" evidence="7">
    <location>
        <begin position="158"/>
        <end position="253"/>
    </location>
</feature>
<dbReference type="InterPro" id="IPR036116">
    <property type="entry name" value="FN3_sf"/>
</dbReference>
<name>A0A8S3QQN8_MYTED</name>
<evidence type="ECO:0000313" key="10">
    <source>
        <dbReference type="Proteomes" id="UP000683360"/>
    </source>
</evidence>
<dbReference type="Gene3D" id="2.60.40.10">
    <property type="entry name" value="Immunoglobulins"/>
    <property type="match status" value="4"/>
</dbReference>
<evidence type="ECO:0000256" key="4">
    <source>
        <dbReference type="ARBA" id="ARBA00023180"/>
    </source>
</evidence>
<dbReference type="OrthoDB" id="6161220at2759"/>
<keyword evidence="10" id="KW-1185">Reference proteome</keyword>
<feature type="domain" description="Fibronectin type-III" evidence="8">
    <location>
        <begin position="369"/>
        <end position="466"/>
    </location>
</feature>
<comment type="subcellular location">
    <subcellularLocation>
        <location evidence="1">Membrane</location>
        <topology evidence="1">Single-pass type I membrane protein</topology>
    </subcellularLocation>
</comment>
<dbReference type="CDD" id="cd00096">
    <property type="entry name" value="Ig"/>
    <property type="match status" value="1"/>
</dbReference>
<comment type="caution">
    <text evidence="9">The sequence shown here is derived from an EMBL/GenBank/DDBJ whole genome shotgun (WGS) entry which is preliminary data.</text>
</comment>
<dbReference type="InterPro" id="IPR036179">
    <property type="entry name" value="Ig-like_dom_sf"/>
</dbReference>
<dbReference type="SMART" id="SM00060">
    <property type="entry name" value="FN3"/>
    <property type="match status" value="1"/>
</dbReference>
<keyword evidence="3" id="KW-1015">Disulfide bond</keyword>
<keyword evidence="2 6" id="KW-0472">Membrane</keyword>
<dbReference type="InterPro" id="IPR051275">
    <property type="entry name" value="Cell_adhesion_signaling"/>
</dbReference>
<keyword evidence="6" id="KW-0812">Transmembrane</keyword>
<evidence type="ECO:0000256" key="2">
    <source>
        <dbReference type="ARBA" id="ARBA00023136"/>
    </source>
</evidence>
<dbReference type="GO" id="GO:0005911">
    <property type="term" value="C:cell-cell junction"/>
    <property type="evidence" value="ECO:0007669"/>
    <property type="project" value="TreeGrafter"/>
</dbReference>
<dbReference type="PROSITE" id="PS50835">
    <property type="entry name" value="IG_LIKE"/>
    <property type="match status" value="3"/>
</dbReference>
<dbReference type="SUPFAM" id="SSF49265">
    <property type="entry name" value="Fibronectin type III"/>
    <property type="match status" value="1"/>
</dbReference>
<feature type="domain" description="Ig-like" evidence="7">
    <location>
        <begin position="15"/>
        <end position="84"/>
    </location>
</feature>
<evidence type="ECO:0000256" key="5">
    <source>
        <dbReference type="ARBA" id="ARBA00023319"/>
    </source>
</evidence>
<dbReference type="SMART" id="SM00409">
    <property type="entry name" value="IG"/>
    <property type="match status" value="2"/>
</dbReference>
<dbReference type="GO" id="GO:0098609">
    <property type="term" value="P:cell-cell adhesion"/>
    <property type="evidence" value="ECO:0007669"/>
    <property type="project" value="TreeGrafter"/>
</dbReference>
<organism evidence="9 10">
    <name type="scientific">Mytilus edulis</name>
    <name type="common">Blue mussel</name>
    <dbReference type="NCBI Taxonomy" id="6550"/>
    <lineage>
        <taxon>Eukaryota</taxon>
        <taxon>Metazoa</taxon>
        <taxon>Spiralia</taxon>
        <taxon>Lophotrochozoa</taxon>
        <taxon>Mollusca</taxon>
        <taxon>Bivalvia</taxon>
        <taxon>Autobranchia</taxon>
        <taxon>Pteriomorphia</taxon>
        <taxon>Mytilida</taxon>
        <taxon>Mytiloidea</taxon>
        <taxon>Mytilidae</taxon>
        <taxon>Mytilinae</taxon>
        <taxon>Mytilus</taxon>
    </lineage>
</organism>
<evidence type="ECO:0000256" key="1">
    <source>
        <dbReference type="ARBA" id="ARBA00004479"/>
    </source>
</evidence>